<evidence type="ECO:0000256" key="1">
    <source>
        <dbReference type="ARBA" id="ARBA00022676"/>
    </source>
</evidence>
<keyword evidence="2 4" id="KW-0808">Transferase</keyword>
<dbReference type="PANTHER" id="PTHR22916:SF51">
    <property type="entry name" value="GLYCOSYLTRANSFERASE EPSH-RELATED"/>
    <property type="match status" value="1"/>
</dbReference>
<dbReference type="RefSeq" id="WP_074761771.1">
    <property type="nucleotide sequence ID" value="NZ_FNRF01000004.1"/>
</dbReference>
<evidence type="ECO:0000313" key="5">
    <source>
        <dbReference type="Proteomes" id="UP000182257"/>
    </source>
</evidence>
<dbReference type="InterPro" id="IPR001173">
    <property type="entry name" value="Glyco_trans_2-like"/>
</dbReference>
<dbReference type="EMBL" id="FNRF01000004">
    <property type="protein sequence ID" value="SEA74796.1"/>
    <property type="molecule type" value="Genomic_DNA"/>
</dbReference>
<evidence type="ECO:0000256" key="2">
    <source>
        <dbReference type="ARBA" id="ARBA00022679"/>
    </source>
</evidence>
<keyword evidence="1" id="KW-0328">Glycosyltransferase</keyword>
<dbReference type="CDD" id="cd00761">
    <property type="entry name" value="Glyco_tranf_GTA_type"/>
    <property type="match status" value="1"/>
</dbReference>
<dbReference type="OrthoDB" id="597270at2"/>
<dbReference type="Pfam" id="PF00535">
    <property type="entry name" value="Glycos_transf_2"/>
    <property type="match status" value="1"/>
</dbReference>
<evidence type="ECO:0000313" key="4">
    <source>
        <dbReference type="EMBL" id="SEA74796.1"/>
    </source>
</evidence>
<evidence type="ECO:0000259" key="3">
    <source>
        <dbReference type="Pfam" id="PF00535"/>
    </source>
</evidence>
<name>A0A1H4DQG3_XYLRU</name>
<dbReference type="AlphaFoldDB" id="A0A1H4DQG3"/>
<proteinExistence type="predicted"/>
<dbReference type="SUPFAM" id="SSF53448">
    <property type="entry name" value="Nucleotide-diphospho-sugar transferases"/>
    <property type="match status" value="1"/>
</dbReference>
<dbReference type="GO" id="GO:0016758">
    <property type="term" value="F:hexosyltransferase activity"/>
    <property type="evidence" value="ECO:0007669"/>
    <property type="project" value="UniProtKB-ARBA"/>
</dbReference>
<gene>
    <name evidence="4" type="ORF">SAMN05216462_2464</name>
</gene>
<dbReference type="PANTHER" id="PTHR22916">
    <property type="entry name" value="GLYCOSYLTRANSFERASE"/>
    <property type="match status" value="1"/>
</dbReference>
<sequence length="333" mass="38430">MHHQQIHTSVQAAQPLVTFIVTYYNLPVQMLCECVDSILALSLSESEREIIIIDDGSEVSPMNALMKYGDDIVYIRQHHQGVSVARNTALHMAKGAFIQIVDGDDVLIKEPYEQCLDIARSHPDAEIIVFDFSTTPTMATVSKDDVKLLSGVAYLSNHNIQGSIWCKLFRQSVRSQLEFTPGICYGEDEEFTPQLILRAEVVYLTPYKAYYYRQHKDSAIQQHDESSKEKRLNDNLQVIRHLQLLADRMPYNDRLAMNRRVAQLTMDYIYNVIMLYHSPKVLNTTVNTLRQYGLFPLPDHDYTTKYTWFRRITSTSIGRTLLLHTLPLINKER</sequence>
<dbReference type="InterPro" id="IPR029044">
    <property type="entry name" value="Nucleotide-diphossugar_trans"/>
</dbReference>
<dbReference type="Gene3D" id="3.90.550.10">
    <property type="entry name" value="Spore Coat Polysaccharide Biosynthesis Protein SpsA, Chain A"/>
    <property type="match status" value="1"/>
</dbReference>
<dbReference type="Proteomes" id="UP000182257">
    <property type="component" value="Unassembled WGS sequence"/>
</dbReference>
<reference evidence="4 5" key="1">
    <citation type="submission" date="2016-10" db="EMBL/GenBank/DDBJ databases">
        <authorList>
            <person name="de Groot N.N."/>
        </authorList>
    </citation>
    <scope>NUCLEOTIDE SEQUENCE [LARGE SCALE GENOMIC DNA]</scope>
    <source>
        <strain evidence="4 5">D31d</strain>
    </source>
</reference>
<accession>A0A1H4DQG3</accession>
<protein>
    <submittedName>
        <fullName evidence="4">Glycosyltransferase involved in cell wall bisynthesis</fullName>
    </submittedName>
</protein>
<organism evidence="4 5">
    <name type="scientific">Xylanibacter ruminicola</name>
    <name type="common">Prevotella ruminicola</name>
    <dbReference type="NCBI Taxonomy" id="839"/>
    <lineage>
        <taxon>Bacteria</taxon>
        <taxon>Pseudomonadati</taxon>
        <taxon>Bacteroidota</taxon>
        <taxon>Bacteroidia</taxon>
        <taxon>Bacteroidales</taxon>
        <taxon>Prevotellaceae</taxon>
        <taxon>Xylanibacter</taxon>
    </lineage>
</organism>
<feature type="domain" description="Glycosyltransferase 2-like" evidence="3">
    <location>
        <begin position="19"/>
        <end position="125"/>
    </location>
</feature>